<dbReference type="InterPro" id="IPR032465">
    <property type="entry name" value="ACMSD"/>
</dbReference>
<sequence>MTLEIIDFHTHYAHPDLVLTTDRRGNSENRRRWARLNRLVQDEEALLAHVRSGDLVGRVVSTPAEFLADENGEVPPDRYRQINEHLSALCGRHPGQIHALASVDAFGGDHGARELEHAIRNLGLHGLFVPSARGDLLLDAPEARPVLETAAALGVPVFVHPINLQPLTDRMEPYGRLGTLFARGTINSATLIALLEAGILRDLPDLRIVLTGLAVASILLTAAFGAEQADDLDRLAILRRQVHVETMGFDPVLIRAFVDTLGPSQIIAGSDWPIVSEAPIRERLRASLTAAGLDESQQQAVARDNLLGLLVNL</sequence>
<evidence type="ECO:0000313" key="4">
    <source>
        <dbReference type="Proteomes" id="UP000281547"/>
    </source>
</evidence>
<keyword evidence="3" id="KW-0378">Hydrolase</keyword>
<evidence type="ECO:0000259" key="2">
    <source>
        <dbReference type="Pfam" id="PF04909"/>
    </source>
</evidence>
<dbReference type="EMBL" id="RZNJ01000008">
    <property type="protein sequence ID" value="RUT28295.1"/>
    <property type="molecule type" value="Genomic_DNA"/>
</dbReference>
<dbReference type="Proteomes" id="UP000281547">
    <property type="component" value="Unassembled WGS sequence"/>
</dbReference>
<proteinExistence type="predicted"/>
<dbReference type="AlphaFoldDB" id="A0A433X2I3"/>
<dbReference type="GO" id="GO:0019748">
    <property type="term" value="P:secondary metabolic process"/>
    <property type="evidence" value="ECO:0007669"/>
    <property type="project" value="TreeGrafter"/>
</dbReference>
<dbReference type="Pfam" id="PF04909">
    <property type="entry name" value="Amidohydro_2"/>
    <property type="match status" value="1"/>
</dbReference>
<name>A0A433X2I3_9HYPH</name>
<dbReference type="InterPro" id="IPR032466">
    <property type="entry name" value="Metal_Hydrolase"/>
</dbReference>
<accession>A0A433X2I3</accession>
<keyword evidence="4" id="KW-1185">Reference proteome</keyword>
<comment type="caution">
    <text evidence="3">The sequence shown here is derived from an EMBL/GenBank/DDBJ whole genome shotgun (WGS) entry which is preliminary data.</text>
</comment>
<gene>
    <name evidence="3" type="ORF">EMQ25_17050</name>
</gene>
<dbReference type="GO" id="GO:0016831">
    <property type="term" value="F:carboxy-lyase activity"/>
    <property type="evidence" value="ECO:0007669"/>
    <property type="project" value="InterPro"/>
</dbReference>
<dbReference type="PANTHER" id="PTHR21240:SF30">
    <property type="entry name" value="AMIDOHYDROLASE-RELATED DOMAIN-CONTAINING PROTEIN-RELATED"/>
    <property type="match status" value="1"/>
</dbReference>
<dbReference type="RefSeq" id="WP_127189821.1">
    <property type="nucleotide sequence ID" value="NZ_RZNJ01000008.1"/>
</dbReference>
<evidence type="ECO:0000313" key="3">
    <source>
        <dbReference type="EMBL" id="RUT28295.1"/>
    </source>
</evidence>
<keyword evidence="1" id="KW-0456">Lyase</keyword>
<feature type="domain" description="Amidohydrolase-related" evidence="2">
    <location>
        <begin position="61"/>
        <end position="305"/>
    </location>
</feature>
<dbReference type="SUPFAM" id="SSF51556">
    <property type="entry name" value="Metallo-dependent hydrolases"/>
    <property type="match status" value="1"/>
</dbReference>
<dbReference type="OrthoDB" id="149172at2"/>
<dbReference type="GO" id="GO:0005829">
    <property type="term" value="C:cytosol"/>
    <property type="evidence" value="ECO:0007669"/>
    <property type="project" value="TreeGrafter"/>
</dbReference>
<dbReference type="PANTHER" id="PTHR21240">
    <property type="entry name" value="2-AMINO-3-CARBOXYLMUCONATE-6-SEMIALDEHYDE DECARBOXYLASE"/>
    <property type="match status" value="1"/>
</dbReference>
<organism evidence="3 4">
    <name type="scientific">Arsenicitalea aurantiaca</name>
    <dbReference type="NCBI Taxonomy" id="1783274"/>
    <lineage>
        <taxon>Bacteria</taxon>
        <taxon>Pseudomonadati</taxon>
        <taxon>Pseudomonadota</taxon>
        <taxon>Alphaproteobacteria</taxon>
        <taxon>Hyphomicrobiales</taxon>
        <taxon>Devosiaceae</taxon>
        <taxon>Arsenicitalea</taxon>
    </lineage>
</organism>
<dbReference type="Gene3D" id="3.20.20.140">
    <property type="entry name" value="Metal-dependent hydrolases"/>
    <property type="match status" value="1"/>
</dbReference>
<evidence type="ECO:0000256" key="1">
    <source>
        <dbReference type="ARBA" id="ARBA00023239"/>
    </source>
</evidence>
<dbReference type="GO" id="GO:0016787">
    <property type="term" value="F:hydrolase activity"/>
    <property type="evidence" value="ECO:0007669"/>
    <property type="project" value="UniProtKB-KW"/>
</dbReference>
<protein>
    <submittedName>
        <fullName evidence="3">Amidohydrolase</fullName>
    </submittedName>
</protein>
<dbReference type="InterPro" id="IPR006680">
    <property type="entry name" value="Amidohydro-rel"/>
</dbReference>
<reference evidence="3 4" key="1">
    <citation type="journal article" date="2016" name="Int. J. Syst. Evol. Microbiol.">
        <title>Arsenicitalea aurantiaca gen. nov., sp. nov., a new member of the family Hyphomicrobiaceae, isolated from high-arsenic sediment.</title>
        <authorList>
            <person name="Mu Y."/>
            <person name="Zhou L."/>
            <person name="Zeng X.C."/>
            <person name="Liu L."/>
            <person name="Pan Y."/>
            <person name="Chen X."/>
            <person name="Wang J."/>
            <person name="Li S."/>
            <person name="Li W.J."/>
            <person name="Wang Y."/>
        </authorList>
    </citation>
    <scope>NUCLEOTIDE SEQUENCE [LARGE SCALE GENOMIC DNA]</scope>
    <source>
        <strain evidence="3 4">42-50</strain>
    </source>
</reference>